<dbReference type="EMBL" id="JARXVQ010000001">
    <property type="protein sequence ID" value="MDH6180034.1"/>
    <property type="molecule type" value="Genomic_DNA"/>
</dbReference>
<dbReference type="Pfam" id="PF08282">
    <property type="entry name" value="Hydrolase_3"/>
    <property type="match status" value="1"/>
</dbReference>
<dbReference type="Gene3D" id="3.30.1240.10">
    <property type="match status" value="1"/>
</dbReference>
<name>A0ABT6KJQ7_9MICO</name>
<keyword evidence="2" id="KW-1185">Reference proteome</keyword>
<dbReference type="Proteomes" id="UP001160142">
    <property type="component" value="Unassembled WGS sequence"/>
</dbReference>
<dbReference type="PROSITE" id="PS01228">
    <property type="entry name" value="COF_1"/>
    <property type="match status" value="1"/>
</dbReference>
<dbReference type="InterPro" id="IPR036412">
    <property type="entry name" value="HAD-like_sf"/>
</dbReference>
<dbReference type="InterPro" id="IPR006379">
    <property type="entry name" value="HAD-SF_hydro_IIB"/>
</dbReference>
<dbReference type="NCBIfam" id="TIGR00099">
    <property type="entry name" value="Cof-subfamily"/>
    <property type="match status" value="1"/>
</dbReference>
<evidence type="ECO:0000313" key="1">
    <source>
        <dbReference type="EMBL" id="MDH6180034.1"/>
    </source>
</evidence>
<evidence type="ECO:0000313" key="2">
    <source>
        <dbReference type="Proteomes" id="UP001160142"/>
    </source>
</evidence>
<dbReference type="SFLD" id="SFLDS00003">
    <property type="entry name" value="Haloacid_Dehalogenase"/>
    <property type="match status" value="1"/>
</dbReference>
<protein>
    <submittedName>
        <fullName evidence="1">Cof subfamily protein (Haloacid dehalogenase superfamily)</fullName>
    </submittedName>
</protein>
<dbReference type="InterPro" id="IPR023214">
    <property type="entry name" value="HAD_sf"/>
</dbReference>
<dbReference type="PANTHER" id="PTHR10000">
    <property type="entry name" value="PHOSPHOSERINE PHOSPHATASE"/>
    <property type="match status" value="1"/>
</dbReference>
<accession>A0ABT6KJQ7</accession>
<dbReference type="PRINTS" id="PR00119">
    <property type="entry name" value="CATATPASE"/>
</dbReference>
<sequence length="269" mass="28705">MAVFCSDIDGTLLNAQRTISARTIEAITAVREAGHTFVLCSSRMPASLRALESLYGATDAPIVAYNGGLVLSAQGRVVSNTPIPASAAQQIYDLCASLGVHGSFYSGDDWYVWARDRWAEREMSNTGVSPRDELAEYYVGGGVMASAPPHKIMCMGEVSLIDAVERLVVSLPDAVGYRSKETYLEIGSIACDKGTGIRDLEADLGVAVGDCYFFGDNYNDLPAFAAVGTAIAVANAKDAVLQAADVITATHHDDGVAQYLEGWLREHSR</sequence>
<reference evidence="1 2" key="1">
    <citation type="submission" date="2023-04" db="EMBL/GenBank/DDBJ databases">
        <title>Genome Encyclopedia of Bacteria and Archaea VI: Functional Genomics of Type Strains.</title>
        <authorList>
            <person name="Whitman W."/>
        </authorList>
    </citation>
    <scope>NUCLEOTIDE SEQUENCE [LARGE SCALE GENOMIC DNA]</scope>
    <source>
        <strain evidence="1 2">SG_E_30_P1</strain>
    </source>
</reference>
<dbReference type="Gene3D" id="3.40.50.1000">
    <property type="entry name" value="HAD superfamily/HAD-like"/>
    <property type="match status" value="1"/>
</dbReference>
<gene>
    <name evidence="1" type="ORF">M2152_000216</name>
</gene>
<dbReference type="PANTHER" id="PTHR10000:SF8">
    <property type="entry name" value="HAD SUPERFAMILY HYDROLASE-LIKE, TYPE 3"/>
    <property type="match status" value="1"/>
</dbReference>
<dbReference type="NCBIfam" id="TIGR01484">
    <property type="entry name" value="HAD-SF-IIB"/>
    <property type="match status" value="1"/>
</dbReference>
<proteinExistence type="predicted"/>
<dbReference type="CDD" id="cd07516">
    <property type="entry name" value="HAD_Pase"/>
    <property type="match status" value="1"/>
</dbReference>
<dbReference type="RefSeq" id="WP_322132402.1">
    <property type="nucleotide sequence ID" value="NZ_CP085036.1"/>
</dbReference>
<dbReference type="SUPFAM" id="SSF56784">
    <property type="entry name" value="HAD-like"/>
    <property type="match status" value="1"/>
</dbReference>
<organism evidence="1 2">
    <name type="scientific">Antiquaquibacter oligotrophicus</name>
    <dbReference type="NCBI Taxonomy" id="2880260"/>
    <lineage>
        <taxon>Bacteria</taxon>
        <taxon>Bacillati</taxon>
        <taxon>Actinomycetota</taxon>
        <taxon>Actinomycetes</taxon>
        <taxon>Micrococcales</taxon>
        <taxon>Microbacteriaceae</taxon>
        <taxon>Antiquaquibacter</taxon>
    </lineage>
</organism>
<comment type="caution">
    <text evidence="1">The sequence shown here is derived from an EMBL/GenBank/DDBJ whole genome shotgun (WGS) entry which is preliminary data.</text>
</comment>
<dbReference type="SFLD" id="SFLDG01140">
    <property type="entry name" value="C2.B:_Phosphomannomutase_and_P"/>
    <property type="match status" value="1"/>
</dbReference>
<dbReference type="InterPro" id="IPR000150">
    <property type="entry name" value="Cof"/>
</dbReference>